<organism evidence="3 4">
    <name type="scientific">Bursaphelenchus okinawaensis</name>
    <dbReference type="NCBI Taxonomy" id="465554"/>
    <lineage>
        <taxon>Eukaryota</taxon>
        <taxon>Metazoa</taxon>
        <taxon>Ecdysozoa</taxon>
        <taxon>Nematoda</taxon>
        <taxon>Chromadorea</taxon>
        <taxon>Rhabditida</taxon>
        <taxon>Tylenchina</taxon>
        <taxon>Tylenchomorpha</taxon>
        <taxon>Aphelenchoidea</taxon>
        <taxon>Aphelenchoididae</taxon>
        <taxon>Bursaphelenchus</taxon>
    </lineage>
</organism>
<protein>
    <submittedName>
        <fullName evidence="3">Uncharacterized protein</fullName>
    </submittedName>
</protein>
<evidence type="ECO:0000256" key="2">
    <source>
        <dbReference type="SAM" id="SignalP"/>
    </source>
</evidence>
<reference evidence="3" key="1">
    <citation type="submission" date="2020-09" db="EMBL/GenBank/DDBJ databases">
        <authorList>
            <person name="Kikuchi T."/>
        </authorList>
    </citation>
    <scope>NUCLEOTIDE SEQUENCE</scope>
    <source>
        <strain evidence="3">SH1</strain>
    </source>
</reference>
<proteinExistence type="predicted"/>
<keyword evidence="1" id="KW-0812">Transmembrane</keyword>
<keyword evidence="4" id="KW-1185">Reference proteome</keyword>
<keyword evidence="2" id="KW-0732">Signal</keyword>
<name>A0A811L719_9BILA</name>
<evidence type="ECO:0000313" key="4">
    <source>
        <dbReference type="Proteomes" id="UP000614601"/>
    </source>
</evidence>
<dbReference type="Proteomes" id="UP000614601">
    <property type="component" value="Unassembled WGS sequence"/>
</dbReference>
<keyword evidence="1" id="KW-0472">Membrane</keyword>
<comment type="caution">
    <text evidence="3">The sequence shown here is derived from an EMBL/GenBank/DDBJ whole genome shotgun (WGS) entry which is preliminary data.</text>
</comment>
<evidence type="ECO:0000256" key="1">
    <source>
        <dbReference type="SAM" id="Phobius"/>
    </source>
</evidence>
<dbReference type="OrthoDB" id="5912629at2759"/>
<dbReference type="Proteomes" id="UP000783686">
    <property type="component" value="Unassembled WGS sequence"/>
</dbReference>
<keyword evidence="1" id="KW-1133">Transmembrane helix</keyword>
<gene>
    <name evidence="3" type="ORF">BOKJ2_LOCUS10872</name>
</gene>
<dbReference type="AlphaFoldDB" id="A0A811L719"/>
<accession>A0A811L719</accession>
<dbReference type="Gene3D" id="2.40.160.110">
    <property type="match status" value="1"/>
</dbReference>
<sequence>MLGRMGPSVLFVLFNITFVLCNHFKPFIDSGTQQFGLINHEEKACLVLKFDLKLYNFNLNGSDIATETLNLLSSKVRLSGYCALHNEVTKSSELVAKWDSGERKKQIRFLFREAFVRVLGQPVDQLRWQLQDVTYTEKFKSRSIEFASSNDTIVVSAPVRQKFVCKDKLNVTLYHEKYRNFIVEFLPEIDMQPVNTASSFGSNIYLCERTRKRTLSESFQNSMTVFSGVVLGLSSVGTLSGYSVWRQLLPSRRTLYNDI</sequence>
<evidence type="ECO:0000313" key="3">
    <source>
        <dbReference type="EMBL" id="CAD5224102.1"/>
    </source>
</evidence>
<feature type="transmembrane region" description="Helical" evidence="1">
    <location>
        <begin position="223"/>
        <end position="245"/>
    </location>
</feature>
<dbReference type="EMBL" id="CAJFCW020000005">
    <property type="protein sequence ID" value="CAG9119604.1"/>
    <property type="molecule type" value="Genomic_DNA"/>
</dbReference>
<dbReference type="EMBL" id="CAJFDH010000005">
    <property type="protein sequence ID" value="CAD5224102.1"/>
    <property type="molecule type" value="Genomic_DNA"/>
</dbReference>
<feature type="chain" id="PRO_5036408468" evidence="2">
    <location>
        <begin position="22"/>
        <end position="259"/>
    </location>
</feature>
<feature type="signal peptide" evidence="2">
    <location>
        <begin position="1"/>
        <end position="21"/>
    </location>
</feature>